<dbReference type="STRING" id="454130.A0A0U5GPG7"/>
<evidence type="ECO:0000256" key="1">
    <source>
        <dbReference type="SAM" id="MobiDB-lite"/>
    </source>
</evidence>
<dbReference type="Proteomes" id="UP000054771">
    <property type="component" value="Unassembled WGS sequence"/>
</dbReference>
<name>A0A0U5GPG7_ASPCI</name>
<dbReference type="CDD" id="cd02231">
    <property type="entry name" value="cupin_BLL6423-like"/>
    <property type="match status" value="1"/>
</dbReference>
<sequence>MATPPANPTTPSTEATPELPGKGYVINGFPAPGLRKTIRHITGYNEAGQSVFLSTECGDHHRDMARGPHRREYPAAKEAEPPIHIPNGTVVRMIDFGPNVQSPLHRVISVDYGVVLEGEFKLILDSGEEQIMRQGDFCVQRASAHKWHNITGGGTLPGRMLWILVDCGDVEIGGEKMMGYLGTLAKEYVGVEGMEEDVNAALEGK</sequence>
<dbReference type="SUPFAM" id="SSF51182">
    <property type="entry name" value="RmlC-like cupins"/>
    <property type="match status" value="1"/>
</dbReference>
<dbReference type="OrthoDB" id="5840532at2759"/>
<dbReference type="InterPro" id="IPR014710">
    <property type="entry name" value="RmlC-like_jellyroll"/>
</dbReference>
<organism evidence="3 4">
    <name type="scientific">Aspergillus calidoustus</name>
    <dbReference type="NCBI Taxonomy" id="454130"/>
    <lineage>
        <taxon>Eukaryota</taxon>
        <taxon>Fungi</taxon>
        <taxon>Dikarya</taxon>
        <taxon>Ascomycota</taxon>
        <taxon>Pezizomycotina</taxon>
        <taxon>Eurotiomycetes</taxon>
        <taxon>Eurotiomycetidae</taxon>
        <taxon>Eurotiales</taxon>
        <taxon>Aspergillaceae</taxon>
        <taxon>Aspergillus</taxon>
        <taxon>Aspergillus subgen. Nidulantes</taxon>
    </lineage>
</organism>
<feature type="domain" description="Cupin type-2" evidence="2">
    <location>
        <begin position="97"/>
        <end position="163"/>
    </location>
</feature>
<dbReference type="AlphaFoldDB" id="A0A0U5GPG7"/>
<feature type="region of interest" description="Disordered" evidence="1">
    <location>
        <begin position="1"/>
        <end position="24"/>
    </location>
</feature>
<dbReference type="InterPro" id="IPR011051">
    <property type="entry name" value="RmlC_Cupin_sf"/>
</dbReference>
<dbReference type="OMA" id="HRAMTID"/>
<evidence type="ECO:0000313" key="4">
    <source>
        <dbReference type="Proteomes" id="UP000054771"/>
    </source>
</evidence>
<proteinExistence type="predicted"/>
<dbReference type="EMBL" id="CDMC01000002">
    <property type="protein sequence ID" value="CEN60632.1"/>
    <property type="molecule type" value="Genomic_DNA"/>
</dbReference>
<dbReference type="Gene3D" id="2.60.120.10">
    <property type="entry name" value="Jelly Rolls"/>
    <property type="match status" value="1"/>
</dbReference>
<dbReference type="Pfam" id="PF07883">
    <property type="entry name" value="Cupin_2"/>
    <property type="match status" value="1"/>
</dbReference>
<accession>A0A0U5GPG7</accession>
<gene>
    <name evidence="3" type="ORF">ASPCAL03068</name>
</gene>
<protein>
    <recommendedName>
        <fullName evidence="2">Cupin type-2 domain-containing protein</fullName>
    </recommendedName>
</protein>
<dbReference type="InterPro" id="IPR047142">
    <property type="entry name" value="OryJ/VirC-like"/>
</dbReference>
<dbReference type="PANTHER" id="PTHR36156:SF2">
    <property type="entry name" value="CUPIN TYPE-2 DOMAIN-CONTAINING PROTEIN"/>
    <property type="match status" value="1"/>
</dbReference>
<reference evidence="4" key="1">
    <citation type="journal article" date="2016" name="Genome Announc.">
        <title>Draft genome sequences of fungus Aspergillus calidoustus.</title>
        <authorList>
            <person name="Horn F."/>
            <person name="Linde J."/>
            <person name="Mattern D.J."/>
            <person name="Walther G."/>
            <person name="Guthke R."/>
            <person name="Scherlach K."/>
            <person name="Martin K."/>
            <person name="Brakhage A.A."/>
            <person name="Petzke L."/>
            <person name="Valiante V."/>
        </authorList>
    </citation>
    <scope>NUCLEOTIDE SEQUENCE [LARGE SCALE GENOMIC DNA]</scope>
    <source>
        <strain evidence="4">SF006504</strain>
    </source>
</reference>
<evidence type="ECO:0000313" key="3">
    <source>
        <dbReference type="EMBL" id="CEN60632.1"/>
    </source>
</evidence>
<evidence type="ECO:0000259" key="2">
    <source>
        <dbReference type="Pfam" id="PF07883"/>
    </source>
</evidence>
<dbReference type="InterPro" id="IPR013096">
    <property type="entry name" value="Cupin_2"/>
</dbReference>
<dbReference type="PANTHER" id="PTHR36156">
    <property type="entry name" value="SLR2101 PROTEIN"/>
    <property type="match status" value="1"/>
</dbReference>
<keyword evidence="4" id="KW-1185">Reference proteome</keyword>